<evidence type="ECO:0000256" key="2">
    <source>
        <dbReference type="ARBA" id="ARBA00022679"/>
    </source>
</evidence>
<reference evidence="8 9" key="1">
    <citation type="submission" date="2020-08" db="EMBL/GenBank/DDBJ databases">
        <title>Genome sequencing of Purple Non-Sulfur Bacteria from various extreme environments.</title>
        <authorList>
            <person name="Mayer M."/>
        </authorList>
    </citation>
    <scope>NUCLEOTIDE SEQUENCE [LARGE SCALE GENOMIC DNA]</scope>
    <source>
        <strain evidence="8 9">JA135</strain>
    </source>
</reference>
<evidence type="ECO:0000313" key="8">
    <source>
        <dbReference type="EMBL" id="MBB4285522.1"/>
    </source>
</evidence>
<comment type="caution">
    <text evidence="8">The sequence shown here is derived from an EMBL/GenBank/DDBJ whole genome shotgun (WGS) entry which is preliminary data.</text>
</comment>
<dbReference type="InterPro" id="IPR027417">
    <property type="entry name" value="P-loop_NTPase"/>
</dbReference>
<organism evidence="8 9">
    <name type="scientific">Roseospira goensis</name>
    <dbReference type="NCBI Taxonomy" id="391922"/>
    <lineage>
        <taxon>Bacteria</taxon>
        <taxon>Pseudomonadati</taxon>
        <taxon>Pseudomonadota</taxon>
        <taxon>Alphaproteobacteria</taxon>
        <taxon>Rhodospirillales</taxon>
        <taxon>Rhodospirillaceae</taxon>
        <taxon>Roseospira</taxon>
    </lineage>
</organism>
<evidence type="ECO:0000256" key="1">
    <source>
        <dbReference type="ARBA" id="ARBA00012417"/>
    </source>
</evidence>
<evidence type="ECO:0000313" key="9">
    <source>
        <dbReference type="Proteomes" id="UP000555728"/>
    </source>
</evidence>
<evidence type="ECO:0000256" key="3">
    <source>
        <dbReference type="ARBA" id="ARBA00022695"/>
    </source>
</evidence>
<dbReference type="Proteomes" id="UP000555728">
    <property type="component" value="Unassembled WGS sequence"/>
</dbReference>
<dbReference type="Gene3D" id="1.10.8.60">
    <property type="match status" value="1"/>
</dbReference>
<dbReference type="EMBL" id="JACIGI010000007">
    <property type="protein sequence ID" value="MBB4285522.1"/>
    <property type="molecule type" value="Genomic_DNA"/>
</dbReference>
<evidence type="ECO:0000256" key="5">
    <source>
        <dbReference type="ARBA" id="ARBA00022932"/>
    </source>
</evidence>
<dbReference type="RefSeq" id="WP_184432837.1">
    <property type="nucleotide sequence ID" value="NZ_JACIGI010000007.1"/>
</dbReference>
<sequence>MKIPPGRAAAFVKAPDPSVRAVLVYGPDRGLARERLDALTRTVVADVADPFRVTEMPAAALKDDPARLADEAAALSLMGGRRVVRVMDATDATAGALKAVLADAAGDALVLVLAGELAPRGALRTLFEGAETAAALACYADDGAALDQVIRDTLAPHGLTADRDAMAFLVAHLGGDRLLTRAELEKLITYKGGPGEVTLDDAAACIGDTAALGLDDLALAVADGDDAQAQRVLDRLLRGGTNAVTVLRAVSRHFQRLHLAAGSMAGGRSADQAVGALRPPPIFKHRDRITAQVRRWDAARLGQALDLLLEAEADCKGFGPAPAVVCARALLRLAQGARLGARPGAGPGTRPRRA</sequence>
<dbReference type="GO" id="GO:0003677">
    <property type="term" value="F:DNA binding"/>
    <property type="evidence" value="ECO:0007669"/>
    <property type="project" value="InterPro"/>
</dbReference>
<comment type="catalytic activity">
    <reaction evidence="7">
        <text>DNA(n) + a 2'-deoxyribonucleoside 5'-triphosphate = DNA(n+1) + diphosphate</text>
        <dbReference type="Rhea" id="RHEA:22508"/>
        <dbReference type="Rhea" id="RHEA-COMP:17339"/>
        <dbReference type="Rhea" id="RHEA-COMP:17340"/>
        <dbReference type="ChEBI" id="CHEBI:33019"/>
        <dbReference type="ChEBI" id="CHEBI:61560"/>
        <dbReference type="ChEBI" id="CHEBI:173112"/>
        <dbReference type="EC" id="2.7.7.7"/>
    </reaction>
</comment>
<keyword evidence="4" id="KW-0235">DNA replication</keyword>
<evidence type="ECO:0000256" key="6">
    <source>
        <dbReference type="ARBA" id="ARBA00034754"/>
    </source>
</evidence>
<dbReference type="AlphaFoldDB" id="A0A7W6RZN4"/>
<dbReference type="GO" id="GO:0003887">
    <property type="term" value="F:DNA-directed DNA polymerase activity"/>
    <property type="evidence" value="ECO:0007669"/>
    <property type="project" value="UniProtKB-KW"/>
</dbReference>
<comment type="similarity">
    <text evidence="6">Belongs to the DNA polymerase HolA subunit family.</text>
</comment>
<dbReference type="PANTHER" id="PTHR34388">
    <property type="entry name" value="DNA POLYMERASE III SUBUNIT DELTA"/>
    <property type="match status" value="1"/>
</dbReference>
<dbReference type="InterPro" id="IPR005790">
    <property type="entry name" value="DNA_polIII_delta"/>
</dbReference>
<dbReference type="Gene3D" id="3.40.50.300">
    <property type="entry name" value="P-loop containing nucleotide triphosphate hydrolases"/>
    <property type="match status" value="1"/>
</dbReference>
<dbReference type="SUPFAM" id="SSF48019">
    <property type="entry name" value="post-AAA+ oligomerization domain-like"/>
    <property type="match status" value="1"/>
</dbReference>
<dbReference type="EC" id="2.7.7.7" evidence="1"/>
<dbReference type="SUPFAM" id="SSF52540">
    <property type="entry name" value="P-loop containing nucleoside triphosphate hydrolases"/>
    <property type="match status" value="1"/>
</dbReference>
<keyword evidence="9" id="KW-1185">Reference proteome</keyword>
<name>A0A7W6RZN4_9PROT</name>
<dbReference type="GO" id="GO:0006261">
    <property type="term" value="P:DNA-templated DNA replication"/>
    <property type="evidence" value="ECO:0007669"/>
    <property type="project" value="TreeGrafter"/>
</dbReference>
<evidence type="ECO:0000256" key="7">
    <source>
        <dbReference type="ARBA" id="ARBA00049244"/>
    </source>
</evidence>
<protein>
    <recommendedName>
        <fullName evidence="1">DNA-directed DNA polymerase</fullName>
        <ecNumber evidence="1">2.7.7.7</ecNumber>
    </recommendedName>
</protein>
<dbReference type="PANTHER" id="PTHR34388:SF1">
    <property type="entry name" value="DNA POLYMERASE III SUBUNIT DELTA"/>
    <property type="match status" value="1"/>
</dbReference>
<dbReference type="InterPro" id="IPR008921">
    <property type="entry name" value="DNA_pol3_clamp-load_cplx_C"/>
</dbReference>
<proteinExistence type="inferred from homology"/>
<gene>
    <name evidence="8" type="ORF">GGD88_001240</name>
</gene>
<evidence type="ECO:0000256" key="4">
    <source>
        <dbReference type="ARBA" id="ARBA00022705"/>
    </source>
</evidence>
<dbReference type="GO" id="GO:0009360">
    <property type="term" value="C:DNA polymerase III complex"/>
    <property type="evidence" value="ECO:0007669"/>
    <property type="project" value="TreeGrafter"/>
</dbReference>
<dbReference type="NCBIfam" id="TIGR01128">
    <property type="entry name" value="holA"/>
    <property type="match status" value="1"/>
</dbReference>
<keyword evidence="5" id="KW-0239">DNA-directed DNA polymerase</keyword>
<keyword evidence="3 8" id="KW-0548">Nucleotidyltransferase</keyword>
<dbReference type="Gene3D" id="1.20.272.10">
    <property type="match status" value="1"/>
</dbReference>
<accession>A0A7W6RZN4</accession>
<keyword evidence="2 8" id="KW-0808">Transferase</keyword>